<accession>A0A0N4VX47</accession>
<dbReference type="PANTHER" id="PTHR31664:SF4">
    <property type="entry name" value="DUF4440 DOMAIN-CONTAINING PROTEIN"/>
    <property type="match status" value="1"/>
</dbReference>
<dbReference type="Gene3D" id="3.10.450.50">
    <property type="match status" value="1"/>
</dbReference>
<dbReference type="AlphaFoldDB" id="A0A0N4VX47"/>
<protein>
    <submittedName>
        <fullName evidence="2">DUF4440 domain-containing protein</fullName>
    </submittedName>
</protein>
<dbReference type="WBParaSite" id="HPLM_0000186701-mRNA-1">
    <property type="protein sequence ID" value="HPLM_0000186701-mRNA-1"/>
    <property type="gene ID" value="HPLM_0000186701"/>
</dbReference>
<evidence type="ECO:0000313" key="2">
    <source>
        <dbReference type="WBParaSite" id="HPLM_0000186701-mRNA-1"/>
    </source>
</evidence>
<dbReference type="SUPFAM" id="SSF54427">
    <property type="entry name" value="NTF2-like"/>
    <property type="match status" value="1"/>
</dbReference>
<sequence>LDPIYKKFEDSNRSGYLDEAAKIYHSQAVVVEKGKKATYGKEGIVQILKEFFEKIGQHKFLTTNVSYQGTDDYLMAECDFEVRAEKGGDPLKGKMNHIWKKEDGEWRIYHEEFEMK</sequence>
<organism evidence="2">
    <name type="scientific">Haemonchus placei</name>
    <name type="common">Barber's pole worm</name>
    <dbReference type="NCBI Taxonomy" id="6290"/>
    <lineage>
        <taxon>Eukaryota</taxon>
        <taxon>Metazoa</taxon>
        <taxon>Ecdysozoa</taxon>
        <taxon>Nematoda</taxon>
        <taxon>Chromadorea</taxon>
        <taxon>Rhabditida</taxon>
        <taxon>Rhabditina</taxon>
        <taxon>Rhabditomorpha</taxon>
        <taxon>Strongyloidea</taxon>
        <taxon>Trichostrongylidae</taxon>
        <taxon>Haemonchus</taxon>
    </lineage>
</organism>
<reference evidence="2" key="1">
    <citation type="submission" date="2017-02" db="UniProtKB">
        <authorList>
            <consortium name="WormBaseParasite"/>
        </authorList>
    </citation>
    <scope>IDENTIFICATION</scope>
</reference>
<proteinExistence type="predicted"/>
<dbReference type="InterPro" id="IPR032710">
    <property type="entry name" value="NTF2-like_dom_sf"/>
</dbReference>
<evidence type="ECO:0000259" key="1">
    <source>
        <dbReference type="Pfam" id="PF14534"/>
    </source>
</evidence>
<dbReference type="PANTHER" id="PTHR31664">
    <property type="entry name" value="PROTEIN CBG16427"/>
    <property type="match status" value="1"/>
</dbReference>
<dbReference type="OMA" id="DYLMAEC"/>
<feature type="domain" description="DUF4440" evidence="1">
    <location>
        <begin position="4"/>
        <end position="108"/>
    </location>
</feature>
<dbReference type="InterPro" id="IPR027843">
    <property type="entry name" value="DUF4440"/>
</dbReference>
<dbReference type="Pfam" id="PF14534">
    <property type="entry name" value="DUF4440"/>
    <property type="match status" value="1"/>
</dbReference>
<name>A0A0N4VX47_HAEPC</name>